<dbReference type="Proteomes" id="UP000218054">
    <property type="component" value="Unassembled WGS sequence"/>
</dbReference>
<comment type="caution">
    <text evidence="2">The sequence shown here is derived from an EMBL/GenBank/DDBJ whole genome shotgun (WGS) entry which is preliminary data.</text>
</comment>
<reference evidence="2 3" key="1">
    <citation type="submission" date="2017-08" db="EMBL/GenBank/DDBJ databases">
        <title>WGS of Clinical strains of the CDC Group NO-1 linked to zoonotic infections in humans.</title>
        <authorList>
            <person name="Bernier A.-M."/>
            <person name="Bernard K."/>
        </authorList>
    </citation>
    <scope>NUCLEOTIDE SEQUENCE [LARGE SCALE GENOMIC DNA]</scope>
    <source>
        <strain evidence="2 3">NML00-0135</strain>
    </source>
</reference>
<dbReference type="InterPro" id="IPR012434">
    <property type="entry name" value="DUF1631"/>
</dbReference>
<protein>
    <recommendedName>
        <fullName evidence="4">DUF1631 family protein</fullName>
    </recommendedName>
</protein>
<sequence length="945" mass="102349">MDTPNPNDSETLAKMARQHFLQSLCTSIPELDRLVVQRFEAFSDSDFRDLNAPSVPIQTWYQDYVLQRRSWAQGLLDTWRTAFVDPVPVKKRRSLEGLADIDDLQLISDDAIEGLIASSRMSMQVAEKVDPGFTELRKRLLQLEYQRLDPNDPVQPTQVAENLVDAWRRAGLPQACFTWVMEGITKEWAALLLQAYKASNVFLEERGIGIKPISAPAPLQDAAASRGQGPAAPQPAAAQVPVAMPMVPGAVMAGAPAYQHMVPAGAVVHAPAGAMPVAGTAAGAVATPMGVVAGGAVAGGDGAAAPGQVVMGGPAVAAAQAVVAGEAVPAAEFLAPQILVPGAPLPVGPVLQAPQARFGQPALQQVQALQHDVLTRMAYVVGDAVQASPGVTANGDVPETQPTVLTPRLMQVMQVQQAQVVEQLKDVQAQTAFQKSSPVASAQVAQLALQQSQVIKEGAEQPNEKAIIELVALMFQSVLSEDRVPSAVRVLFARLQVPVLRIALADPSFFTDMDHTVRRLIDRMGSAAMGFDGANFQGSALEQELRRIVQTIEQYPDMGVKVFQLALTEFERFLQKFLSENQLAGKAMSVAQQVEEKETLLVKFTIELRKMLQDLPIREEARSFLFKTWAEVLAVCAVREGVKGQETLRFKRAAALLMWACSAKSSKSERRRVAQALPALLQRLRQGLALVGVVDMAQQAMIEQVNAWVQEAFLARSKPIPADQLKQVSARLENLENFIGHDEVDDIPLSRENVELMLGVELAGLIVLEEPAQPRPLSPQVLEWARTRTVGESFDLMTQRAPEADPVAVRMQYVWHSKQRHLHVLLAADGRSCLLKLRTLAAYFDAGLLVPLDQEGLMLRATRVALTQYQPPEELLTVHSPLPPKAMPQAEAATDAKAAKAVAGQDSLLGRLEVDLQTHFNDDGMPDATRVVPLGGPAAGRGRPA</sequence>
<feature type="region of interest" description="Disordered" evidence="1">
    <location>
        <begin position="920"/>
        <end position="945"/>
    </location>
</feature>
<dbReference type="RefSeq" id="WP_095539807.1">
    <property type="nucleotide sequence ID" value="NZ_NSJB01000004.1"/>
</dbReference>
<evidence type="ECO:0000256" key="1">
    <source>
        <dbReference type="SAM" id="MobiDB-lite"/>
    </source>
</evidence>
<evidence type="ECO:0008006" key="4">
    <source>
        <dbReference type="Google" id="ProtNLM"/>
    </source>
</evidence>
<evidence type="ECO:0000313" key="3">
    <source>
        <dbReference type="Proteomes" id="UP000218054"/>
    </source>
</evidence>
<evidence type="ECO:0000313" key="2">
    <source>
        <dbReference type="EMBL" id="PAT37112.1"/>
    </source>
</evidence>
<name>A0A2A2AHB8_9BURK</name>
<dbReference type="Pfam" id="PF07793">
    <property type="entry name" value="DUF1631"/>
    <property type="match status" value="1"/>
</dbReference>
<accession>A0A2A2AHB8</accession>
<dbReference type="AlphaFoldDB" id="A0A2A2AHB8"/>
<dbReference type="EMBL" id="NSJB01000004">
    <property type="protein sequence ID" value="PAT37112.1"/>
    <property type="molecule type" value="Genomic_DNA"/>
</dbReference>
<proteinExistence type="predicted"/>
<organism evidence="2 3">
    <name type="scientific">Vandammella animalimorsus</name>
    <dbReference type="NCBI Taxonomy" id="2029117"/>
    <lineage>
        <taxon>Bacteria</taxon>
        <taxon>Pseudomonadati</taxon>
        <taxon>Pseudomonadota</taxon>
        <taxon>Betaproteobacteria</taxon>
        <taxon>Burkholderiales</taxon>
        <taxon>Comamonadaceae</taxon>
        <taxon>Vandammella</taxon>
    </lineage>
</organism>
<gene>
    <name evidence="2" type="ORF">CK625_08130</name>
</gene>
<keyword evidence="3" id="KW-1185">Reference proteome</keyword>